<comment type="caution">
    <text evidence="2">The sequence shown here is derived from an EMBL/GenBank/DDBJ whole genome shotgun (WGS) entry which is preliminary data.</text>
</comment>
<feature type="coiled-coil region" evidence="1">
    <location>
        <begin position="103"/>
        <end position="155"/>
    </location>
</feature>
<evidence type="ECO:0000256" key="1">
    <source>
        <dbReference type="SAM" id="Coils"/>
    </source>
</evidence>
<gene>
    <name evidence="2" type="ORF">SDC9_31901</name>
</gene>
<name>A0A644V3L4_9ZZZZ</name>
<keyword evidence="1" id="KW-0175">Coiled coil</keyword>
<organism evidence="2">
    <name type="scientific">bioreactor metagenome</name>
    <dbReference type="NCBI Taxonomy" id="1076179"/>
    <lineage>
        <taxon>unclassified sequences</taxon>
        <taxon>metagenomes</taxon>
        <taxon>ecological metagenomes</taxon>
    </lineage>
</organism>
<dbReference type="EMBL" id="VSSQ01000213">
    <property type="protein sequence ID" value="MPL85926.1"/>
    <property type="molecule type" value="Genomic_DNA"/>
</dbReference>
<sequence length="191" mass="21440">MSWFSNIFGRSNSAPAATDSNPGTGAMAGDDINVLEDLFVNNQPPAEATGKPAEDAYSLKTYLEQDFFRKGFEDGYNGHAAELLENKILSMKADFRYNLHLKIDQARQEILKLENHRINVEGMSDRLIRQLDNQINAMKANIHELEAEIALADIDQGYVMIGVYQYRDGFIRGTEAYQEEKLIAGNTGLFV</sequence>
<accession>A0A644V3L4</accession>
<reference evidence="2" key="1">
    <citation type="submission" date="2019-08" db="EMBL/GenBank/DDBJ databases">
        <authorList>
            <person name="Kucharzyk K."/>
            <person name="Murdoch R.W."/>
            <person name="Higgins S."/>
            <person name="Loffler F."/>
        </authorList>
    </citation>
    <scope>NUCLEOTIDE SEQUENCE</scope>
</reference>
<dbReference type="AlphaFoldDB" id="A0A644V3L4"/>
<proteinExistence type="predicted"/>
<protein>
    <submittedName>
        <fullName evidence="2">Uncharacterized protein</fullName>
    </submittedName>
</protein>
<evidence type="ECO:0000313" key="2">
    <source>
        <dbReference type="EMBL" id="MPL85926.1"/>
    </source>
</evidence>